<reference evidence="2" key="1">
    <citation type="journal article" date="2020" name="Mol. Plant Microbe Interact.">
        <title>Genome Sequence of the Biocontrol Agent Coniothyrium minitans strain Conio (IMI 134523).</title>
        <authorList>
            <person name="Patel D."/>
            <person name="Shittu T.A."/>
            <person name="Baroncelli R."/>
            <person name="Muthumeenakshi S."/>
            <person name="Osborne T.H."/>
            <person name="Janganan T.K."/>
            <person name="Sreenivasaprasad S."/>
        </authorList>
    </citation>
    <scope>NUCLEOTIDE SEQUENCE</scope>
    <source>
        <strain evidence="2">Conio</strain>
    </source>
</reference>
<comment type="caution">
    <text evidence="2">The sequence shown here is derived from an EMBL/GenBank/DDBJ whole genome shotgun (WGS) entry which is preliminary data.</text>
</comment>
<accession>A0A9P6GM86</accession>
<organism evidence="2 3">
    <name type="scientific">Paraphaeosphaeria minitans</name>
    <dbReference type="NCBI Taxonomy" id="565426"/>
    <lineage>
        <taxon>Eukaryota</taxon>
        <taxon>Fungi</taxon>
        <taxon>Dikarya</taxon>
        <taxon>Ascomycota</taxon>
        <taxon>Pezizomycotina</taxon>
        <taxon>Dothideomycetes</taxon>
        <taxon>Pleosporomycetidae</taxon>
        <taxon>Pleosporales</taxon>
        <taxon>Massarineae</taxon>
        <taxon>Didymosphaeriaceae</taxon>
        <taxon>Paraphaeosphaeria</taxon>
    </lineage>
</organism>
<sequence length="397" mass="45947">MSSSKNFYQLLANLYLGGQESDELKGRDSNGDKNKELVETAIQDGKRRTILHCPSHSEPESGERFCVVDTADNELGPEAKVSVQYLARVKLHRDFQQLRHIQSSVKLLKYYNEDPEDDIDWLPVPYVFDFFNHNNGQSHKDMEQMTDWRNQLQRTKKLWTDSKACVEVRGAIINCSNPVRITRIVCFGLGTLTFDEKNFRRILQHLMVSELADMLHSFHREKDTSSSPVEIFLQNPSYEEKDKQLLRGLHDGIKFVEDPRGLLEMNQDTLVIAAFVPTMFPVMQIVADMFEKGQGPAGFLIDNIQPKCAEPGMYRVMTGYHRVHSACCNITLPLKRAQMLLPFSRKKHWGRSFKMNSREPMAIGWRTWSFERVSMHQLLREKLNLSRFIEGVLDGEF</sequence>
<dbReference type="Proteomes" id="UP000756921">
    <property type="component" value="Unassembled WGS sequence"/>
</dbReference>
<dbReference type="PANTHER" id="PTHR42080">
    <property type="entry name" value="SRR1 DOMAIN-CONTAINING PROTEIN"/>
    <property type="match status" value="1"/>
</dbReference>
<gene>
    <name evidence="2" type="ORF">PMIN01_04463</name>
</gene>
<proteinExistence type="predicted"/>
<dbReference type="EMBL" id="WJXW01000004">
    <property type="protein sequence ID" value="KAF9736684.1"/>
    <property type="molecule type" value="Genomic_DNA"/>
</dbReference>
<dbReference type="OrthoDB" id="5230585at2759"/>
<evidence type="ECO:0000313" key="2">
    <source>
        <dbReference type="EMBL" id="KAF9736684.1"/>
    </source>
</evidence>
<evidence type="ECO:0000313" key="3">
    <source>
        <dbReference type="Proteomes" id="UP000756921"/>
    </source>
</evidence>
<dbReference type="InterPro" id="IPR012942">
    <property type="entry name" value="SRR1-like"/>
</dbReference>
<dbReference type="PANTHER" id="PTHR42080:SF1">
    <property type="entry name" value="SRR1-LIKE DOMAIN-CONTAINING PROTEIN"/>
    <property type="match status" value="1"/>
</dbReference>
<dbReference type="AlphaFoldDB" id="A0A9P6GM86"/>
<evidence type="ECO:0000259" key="1">
    <source>
        <dbReference type="Pfam" id="PF07985"/>
    </source>
</evidence>
<name>A0A9P6GM86_9PLEO</name>
<dbReference type="Pfam" id="PF07985">
    <property type="entry name" value="SRR1"/>
    <property type="match status" value="1"/>
</dbReference>
<protein>
    <recommendedName>
        <fullName evidence="1">SRR1-like domain-containing protein</fullName>
    </recommendedName>
</protein>
<keyword evidence="3" id="KW-1185">Reference proteome</keyword>
<feature type="domain" description="SRR1-like" evidence="1">
    <location>
        <begin position="177"/>
        <end position="278"/>
    </location>
</feature>